<gene>
    <name evidence="1" type="ORF">AKAME5_000101900</name>
</gene>
<protein>
    <submittedName>
        <fullName evidence="1">Fibroblast growth factor receptor 4</fullName>
    </submittedName>
</protein>
<feature type="non-terminal residue" evidence="1">
    <location>
        <position position="1"/>
    </location>
</feature>
<evidence type="ECO:0000313" key="2">
    <source>
        <dbReference type="Proteomes" id="UP001279410"/>
    </source>
</evidence>
<dbReference type="AlphaFoldDB" id="A0AAD3M4F7"/>
<evidence type="ECO:0000313" key="1">
    <source>
        <dbReference type="EMBL" id="GLD46714.1"/>
    </source>
</evidence>
<organism evidence="1 2">
    <name type="scientific">Lates japonicus</name>
    <name type="common">Japanese lates</name>
    <dbReference type="NCBI Taxonomy" id="270547"/>
    <lineage>
        <taxon>Eukaryota</taxon>
        <taxon>Metazoa</taxon>
        <taxon>Chordata</taxon>
        <taxon>Craniata</taxon>
        <taxon>Vertebrata</taxon>
        <taxon>Euteleostomi</taxon>
        <taxon>Actinopterygii</taxon>
        <taxon>Neopterygii</taxon>
        <taxon>Teleostei</taxon>
        <taxon>Neoteleostei</taxon>
        <taxon>Acanthomorphata</taxon>
        <taxon>Carangaria</taxon>
        <taxon>Carangaria incertae sedis</taxon>
        <taxon>Centropomidae</taxon>
        <taxon>Lates</taxon>
    </lineage>
</organism>
<reference evidence="1" key="1">
    <citation type="submission" date="2022-08" db="EMBL/GenBank/DDBJ databases">
        <title>Genome sequencing of akame (Lates japonicus).</title>
        <authorList>
            <person name="Hashiguchi Y."/>
            <person name="Takahashi H."/>
        </authorList>
    </citation>
    <scope>NUCLEOTIDE SEQUENCE</scope>
    <source>
        <strain evidence="1">Kochi</strain>
    </source>
</reference>
<keyword evidence="1" id="KW-0675">Receptor</keyword>
<keyword evidence="2" id="KW-1185">Reference proteome</keyword>
<comment type="caution">
    <text evidence="1">The sequence shown here is derived from an EMBL/GenBank/DDBJ whole genome shotgun (WGS) entry which is preliminary data.</text>
</comment>
<dbReference type="EMBL" id="BRZM01000003">
    <property type="protein sequence ID" value="GLD46714.1"/>
    <property type="molecule type" value="Genomic_DNA"/>
</dbReference>
<proteinExistence type="predicted"/>
<accession>A0AAD3M4F7</accession>
<sequence length="58" mass="6470">YLDLSTPFEQYSPSCEDTSSSCSSDNDSVFTHDALSTDPCLLGYQDVRSRIDMKTALR</sequence>
<dbReference type="Proteomes" id="UP001279410">
    <property type="component" value="Unassembled WGS sequence"/>
</dbReference>
<name>A0AAD3M4F7_LATJO</name>